<reference evidence="1 2" key="1">
    <citation type="submission" date="2024-06" db="EMBL/GenBank/DDBJ databases">
        <title>Pontibacter populi HYL7-15.</title>
        <authorList>
            <person name="Kim M.K."/>
        </authorList>
    </citation>
    <scope>NUCLEOTIDE SEQUENCE [LARGE SCALE GENOMIC DNA]</scope>
    <source>
        <strain evidence="1 2">HYL7-15</strain>
    </source>
</reference>
<keyword evidence="2" id="KW-1185">Reference proteome</keyword>
<dbReference type="RefSeq" id="WP_350412351.1">
    <property type="nucleotide sequence ID" value="NZ_JBEOKT010000007.1"/>
</dbReference>
<proteinExistence type="predicted"/>
<gene>
    <name evidence="1" type="ORF">ABS362_10155</name>
</gene>
<dbReference type="EMBL" id="JBEOKT010000007">
    <property type="protein sequence ID" value="MER2997910.1"/>
    <property type="molecule type" value="Genomic_DNA"/>
</dbReference>
<evidence type="ECO:0008006" key="3">
    <source>
        <dbReference type="Google" id="ProtNLM"/>
    </source>
</evidence>
<protein>
    <recommendedName>
        <fullName evidence="3">STAS/SEC14 domain-containing protein</fullName>
    </recommendedName>
</protein>
<sequence length="144" mass="16921">MDASKDTREGNEVLKNDFVTILLTDSDILIIKWERQIDFDERKQIFLWGLQFSVDNNVKNWLIDDEHIYIITSQEREWIENDWPPLAAEAGIPKIAVYIPEDFSSSQLTLTDFTERAQSHYERIGVTQHEVFIDYAIALTWLKS</sequence>
<organism evidence="1 2">
    <name type="scientific">Pontibacter populi</name>
    <dbReference type="NCBI Taxonomy" id="890055"/>
    <lineage>
        <taxon>Bacteria</taxon>
        <taxon>Pseudomonadati</taxon>
        <taxon>Bacteroidota</taxon>
        <taxon>Cytophagia</taxon>
        <taxon>Cytophagales</taxon>
        <taxon>Hymenobacteraceae</taxon>
        <taxon>Pontibacter</taxon>
    </lineage>
</organism>
<evidence type="ECO:0000313" key="1">
    <source>
        <dbReference type="EMBL" id="MER2997910.1"/>
    </source>
</evidence>
<dbReference type="Proteomes" id="UP001476807">
    <property type="component" value="Unassembled WGS sequence"/>
</dbReference>
<evidence type="ECO:0000313" key="2">
    <source>
        <dbReference type="Proteomes" id="UP001476807"/>
    </source>
</evidence>
<accession>A0ABV1RU19</accession>
<comment type="caution">
    <text evidence="1">The sequence shown here is derived from an EMBL/GenBank/DDBJ whole genome shotgun (WGS) entry which is preliminary data.</text>
</comment>
<name>A0ABV1RU19_9BACT</name>